<gene>
    <name evidence="1" type="ORF">R3W88_027095</name>
</gene>
<comment type="caution">
    <text evidence="1">The sequence shown here is derived from an EMBL/GenBank/DDBJ whole genome shotgun (WGS) entry which is preliminary data.</text>
</comment>
<protein>
    <submittedName>
        <fullName evidence="1">Uncharacterized protein</fullName>
    </submittedName>
</protein>
<dbReference type="AlphaFoldDB" id="A0AAV9LF15"/>
<evidence type="ECO:0000313" key="1">
    <source>
        <dbReference type="EMBL" id="KAK4724316.1"/>
    </source>
</evidence>
<sequence length="264" mass="29670">MPKQVQPQKLSEFENVSTKPPEQLLRRTIFYTPTKEKKECSFPSTDQFFEQPSSPIAMNFTNNYPINVVVVEVEEQILVPKQKVVEGDDICKNQSVMENVTEPPSTTDHIHVPAEASVSNKDLNDVADEGPKTTEEDFTTLISIFSKTQEAIDALLSSLCAPIVVQPLNVVSPHELTNNNDFLSDSQLPTEISGKEITLHDDTKTPATQNRIPSKIFQSPYLTIFGSSEKGKDKLDFDIRQNFPFEGCGICYQPQSDLMDYYCQ</sequence>
<accession>A0AAV9LF15</accession>
<dbReference type="EMBL" id="JAWPEI010000006">
    <property type="protein sequence ID" value="KAK4724316.1"/>
    <property type="molecule type" value="Genomic_DNA"/>
</dbReference>
<evidence type="ECO:0000313" key="2">
    <source>
        <dbReference type="Proteomes" id="UP001311915"/>
    </source>
</evidence>
<proteinExistence type="predicted"/>
<keyword evidence="2" id="KW-1185">Reference proteome</keyword>
<reference evidence="1 2" key="1">
    <citation type="submission" date="2023-10" db="EMBL/GenBank/DDBJ databases">
        <title>Genome-Wide Identification Analysis in wild type Solanum Pinnatisectum Reveals Some Genes Defensing Phytophthora Infestans.</title>
        <authorList>
            <person name="Sun C."/>
        </authorList>
    </citation>
    <scope>NUCLEOTIDE SEQUENCE [LARGE SCALE GENOMIC DNA]</scope>
    <source>
        <strain evidence="1">LQN</strain>
        <tissue evidence="1">Leaf</tissue>
    </source>
</reference>
<dbReference type="Proteomes" id="UP001311915">
    <property type="component" value="Unassembled WGS sequence"/>
</dbReference>
<organism evidence="1 2">
    <name type="scientific">Solanum pinnatisectum</name>
    <name type="common">tansyleaf nightshade</name>
    <dbReference type="NCBI Taxonomy" id="50273"/>
    <lineage>
        <taxon>Eukaryota</taxon>
        <taxon>Viridiplantae</taxon>
        <taxon>Streptophyta</taxon>
        <taxon>Embryophyta</taxon>
        <taxon>Tracheophyta</taxon>
        <taxon>Spermatophyta</taxon>
        <taxon>Magnoliopsida</taxon>
        <taxon>eudicotyledons</taxon>
        <taxon>Gunneridae</taxon>
        <taxon>Pentapetalae</taxon>
        <taxon>asterids</taxon>
        <taxon>lamiids</taxon>
        <taxon>Solanales</taxon>
        <taxon>Solanaceae</taxon>
        <taxon>Solanoideae</taxon>
        <taxon>Solaneae</taxon>
        <taxon>Solanum</taxon>
    </lineage>
</organism>
<name>A0AAV9LF15_9SOLN</name>